<dbReference type="InterPro" id="IPR029068">
    <property type="entry name" value="Glyas_Bleomycin-R_OHBP_Dase"/>
</dbReference>
<dbReference type="EMBL" id="POAF01000003">
    <property type="protein sequence ID" value="RBM01859.1"/>
    <property type="molecule type" value="Genomic_DNA"/>
</dbReference>
<name>A0A365YH40_9MICC</name>
<dbReference type="PANTHER" id="PTHR12599:SF0">
    <property type="entry name" value="PTERIN-4-ALPHA-CARBINOLAMINE DEHYDRATASE"/>
    <property type="match status" value="1"/>
</dbReference>
<evidence type="ECO:0000256" key="1">
    <source>
        <dbReference type="ARBA" id="ARBA00001554"/>
    </source>
</evidence>
<accession>A0A365YH40</accession>
<dbReference type="Pfam" id="PF18029">
    <property type="entry name" value="Glyoxalase_6"/>
    <property type="match status" value="1"/>
</dbReference>
<keyword evidence="5" id="KW-0456">Lyase</keyword>
<evidence type="ECO:0000256" key="4">
    <source>
        <dbReference type="ARBA" id="ARBA00021735"/>
    </source>
</evidence>
<dbReference type="Gene3D" id="3.10.180.10">
    <property type="entry name" value="2,3-Dihydroxybiphenyl 1,2-Dioxygenase, domain 1"/>
    <property type="match status" value="1"/>
</dbReference>
<dbReference type="CDD" id="cd00488">
    <property type="entry name" value="PCD_DCoH"/>
    <property type="match status" value="1"/>
</dbReference>
<dbReference type="EC" id="4.2.1.96" evidence="3"/>
<gene>
    <name evidence="7" type="ORF">C1H84_08460</name>
</gene>
<feature type="domain" description="Glyoxalase-like" evidence="6">
    <location>
        <begin position="113"/>
        <end position="211"/>
    </location>
</feature>
<evidence type="ECO:0000256" key="2">
    <source>
        <dbReference type="ARBA" id="ARBA00006472"/>
    </source>
</evidence>
<organism evidence="7 8">
    <name type="scientific">Glutamicibacter soli</name>
    <dbReference type="NCBI Taxonomy" id="453836"/>
    <lineage>
        <taxon>Bacteria</taxon>
        <taxon>Bacillati</taxon>
        <taxon>Actinomycetota</taxon>
        <taxon>Actinomycetes</taxon>
        <taxon>Micrococcales</taxon>
        <taxon>Micrococcaceae</taxon>
        <taxon>Glutamicibacter</taxon>
    </lineage>
</organism>
<dbReference type="SUPFAM" id="SSF55248">
    <property type="entry name" value="PCD-like"/>
    <property type="match status" value="1"/>
</dbReference>
<sequence length="216" mass="23512">MPAQDVIAQDQLNEYLQGMPQWRQIPGAIAAVFETKTSAAAIELFSDIASAAEMDNHHPDVDWRYNRVFVTTTSHDAGGQVTTRDIALASKISERAAALGAKPRVDLIRAVEIAIDTDKPQEIAEQWAAGLGYKSLEDGSIADPHGRGPAIWFQKTDTPNTNRLHLDVWVPYSESGPVLTKLEEVGAHSDGDAAPSFTVITDAQGNRFCICTEVDR</sequence>
<comment type="caution">
    <text evidence="7">The sequence shown here is derived from an EMBL/GenBank/DDBJ whole genome shotgun (WGS) entry which is preliminary data.</text>
</comment>
<evidence type="ECO:0000256" key="5">
    <source>
        <dbReference type="ARBA" id="ARBA00023239"/>
    </source>
</evidence>
<dbReference type="RefSeq" id="WP_113607126.1">
    <property type="nucleotide sequence ID" value="NZ_POAF01000003.1"/>
</dbReference>
<dbReference type="AlphaFoldDB" id="A0A365YH40"/>
<dbReference type="GO" id="GO:0006729">
    <property type="term" value="P:tetrahydrobiopterin biosynthetic process"/>
    <property type="evidence" value="ECO:0007669"/>
    <property type="project" value="InterPro"/>
</dbReference>
<dbReference type="Proteomes" id="UP000252167">
    <property type="component" value="Unassembled WGS sequence"/>
</dbReference>
<reference evidence="7 8" key="1">
    <citation type="submission" date="2018-01" db="EMBL/GenBank/DDBJ databases">
        <title>Glutamicibacter soli strain NHPC-3 Whole genome sequence and assembly.</title>
        <authorList>
            <person name="Choudhury P."/>
            <person name="Gupta D."/>
            <person name="Sengupta K."/>
            <person name="Jawed A."/>
            <person name="Sultana N."/>
            <person name="Saha P."/>
        </authorList>
    </citation>
    <scope>NUCLEOTIDE SEQUENCE [LARGE SCALE GENOMIC DNA]</scope>
    <source>
        <strain evidence="7 8">NHPC-3</strain>
    </source>
</reference>
<evidence type="ECO:0000313" key="7">
    <source>
        <dbReference type="EMBL" id="RBM01859.1"/>
    </source>
</evidence>
<keyword evidence="8" id="KW-1185">Reference proteome</keyword>
<dbReference type="Pfam" id="PF01329">
    <property type="entry name" value="Pterin_4a"/>
    <property type="match status" value="1"/>
</dbReference>
<dbReference type="InterPro" id="IPR001533">
    <property type="entry name" value="Pterin_deHydtase"/>
</dbReference>
<protein>
    <recommendedName>
        <fullName evidence="4">Putative pterin-4-alpha-carbinolamine dehydratase</fullName>
        <ecNumber evidence="3">4.2.1.96</ecNumber>
    </recommendedName>
</protein>
<evidence type="ECO:0000259" key="6">
    <source>
        <dbReference type="Pfam" id="PF18029"/>
    </source>
</evidence>
<dbReference type="PANTHER" id="PTHR12599">
    <property type="entry name" value="PTERIN-4-ALPHA-CARBINOLAMINE DEHYDRATASE"/>
    <property type="match status" value="1"/>
</dbReference>
<evidence type="ECO:0000256" key="3">
    <source>
        <dbReference type="ARBA" id="ARBA00013252"/>
    </source>
</evidence>
<dbReference type="InterPro" id="IPR041581">
    <property type="entry name" value="Glyoxalase_6"/>
</dbReference>
<dbReference type="GO" id="GO:0008124">
    <property type="term" value="F:4-alpha-hydroxytetrahydrobiopterin dehydratase activity"/>
    <property type="evidence" value="ECO:0007669"/>
    <property type="project" value="UniProtKB-EC"/>
</dbReference>
<dbReference type="InterPro" id="IPR036428">
    <property type="entry name" value="PCD_sf"/>
</dbReference>
<comment type="similarity">
    <text evidence="2">Belongs to the pterin-4-alpha-carbinolamine dehydratase family.</text>
</comment>
<evidence type="ECO:0000313" key="8">
    <source>
        <dbReference type="Proteomes" id="UP000252167"/>
    </source>
</evidence>
<comment type="catalytic activity">
    <reaction evidence="1">
        <text>(4aS,6R)-4a-hydroxy-L-erythro-5,6,7,8-tetrahydrobiopterin = (6R)-L-erythro-6,7-dihydrobiopterin + H2O</text>
        <dbReference type="Rhea" id="RHEA:11920"/>
        <dbReference type="ChEBI" id="CHEBI:15377"/>
        <dbReference type="ChEBI" id="CHEBI:15642"/>
        <dbReference type="ChEBI" id="CHEBI:43120"/>
        <dbReference type="EC" id="4.2.1.96"/>
    </reaction>
</comment>
<proteinExistence type="inferred from homology"/>
<dbReference type="Gene3D" id="3.30.1360.20">
    <property type="entry name" value="Transcriptional coactivator/pterin dehydratase"/>
    <property type="match status" value="1"/>
</dbReference>